<accession>A3VBE9</accession>
<dbReference type="AlphaFoldDB" id="A3VBE9"/>
<reference evidence="1 2" key="1">
    <citation type="journal article" date="2010" name="J. Bacteriol.">
        <title>Genome sequences of Pelagibaca bermudensis HTCC2601T and Maritimibacter alkaliphilus HTCC2654T, the type strains of two marine Roseobacter genera.</title>
        <authorList>
            <person name="Thrash J.C."/>
            <person name="Cho J.C."/>
            <person name="Ferriera S."/>
            <person name="Johnson J."/>
            <person name="Vergin K.L."/>
            <person name="Giovannoni S.J."/>
        </authorList>
    </citation>
    <scope>NUCLEOTIDE SEQUENCE [LARGE SCALE GENOMIC DNA]</scope>
    <source>
        <strain evidence="1 2">HTCC2654</strain>
    </source>
</reference>
<dbReference type="GO" id="GO:0019068">
    <property type="term" value="P:virion assembly"/>
    <property type="evidence" value="ECO:0007669"/>
    <property type="project" value="InterPro"/>
</dbReference>
<dbReference type="eggNOG" id="ENOG503351B">
    <property type="taxonomic scope" value="Bacteria"/>
</dbReference>
<dbReference type="Proteomes" id="UP000002931">
    <property type="component" value="Unassembled WGS sequence"/>
</dbReference>
<keyword evidence="2" id="KW-1185">Reference proteome</keyword>
<dbReference type="RefSeq" id="WP_008333597.1">
    <property type="nucleotide sequence ID" value="NZ_CH902578.1"/>
</dbReference>
<protein>
    <submittedName>
        <fullName evidence="1">Uncharacterized protein</fullName>
    </submittedName>
</protein>
<dbReference type="EMBL" id="AAMT01000002">
    <property type="protein sequence ID" value="EAQ14282.1"/>
    <property type="molecule type" value="Genomic_DNA"/>
</dbReference>
<dbReference type="InterPro" id="IPR008018">
    <property type="entry name" value="Phage_tail_attach_FII"/>
</dbReference>
<organism evidence="1 2">
    <name type="scientific">Maritimibacter alkaliphilus HTCC2654</name>
    <dbReference type="NCBI Taxonomy" id="314271"/>
    <lineage>
        <taxon>Bacteria</taxon>
        <taxon>Pseudomonadati</taxon>
        <taxon>Pseudomonadota</taxon>
        <taxon>Alphaproteobacteria</taxon>
        <taxon>Rhodobacterales</taxon>
        <taxon>Roseobacteraceae</taxon>
        <taxon>Maritimibacter</taxon>
    </lineage>
</organism>
<name>A3VBE9_9RHOB</name>
<dbReference type="Gene3D" id="2.40.10.180">
    <property type="entry name" value="Phage tail proteins"/>
    <property type="match status" value="1"/>
</dbReference>
<dbReference type="OrthoDB" id="7693309at2"/>
<comment type="caution">
    <text evidence="1">The sequence shown here is derived from an EMBL/GenBank/DDBJ whole genome shotgun (WGS) entry which is preliminary data.</text>
</comment>
<evidence type="ECO:0000313" key="1">
    <source>
        <dbReference type="EMBL" id="EAQ14282.1"/>
    </source>
</evidence>
<gene>
    <name evidence="1" type="ORF">RB2654_16471</name>
</gene>
<sequence>MSIFAGVSGVLNGVFGASVTITPDGEAARAIQAVFRENPVTVPDGDGREIVTVLPVLSVPRDVEASLASGTVVEPGNGRTYQVVNGLPSGSPADDGFTIYELEEIDP</sequence>
<dbReference type="HOGENOM" id="CLU_146032_0_0_5"/>
<proteinExistence type="predicted"/>
<evidence type="ECO:0000313" key="2">
    <source>
        <dbReference type="Proteomes" id="UP000002931"/>
    </source>
</evidence>
<dbReference type="Pfam" id="PF05354">
    <property type="entry name" value="Phage_attach"/>
    <property type="match status" value="1"/>
</dbReference>
<dbReference type="InterPro" id="IPR053734">
    <property type="entry name" value="Phage_Head-Tail_Connect_sf"/>
</dbReference>
<dbReference type="STRING" id="314271.RB2654_16471"/>